<protein>
    <recommendedName>
        <fullName evidence="8">EF-hand domain-containing protein</fullName>
    </recommendedName>
</protein>
<dbReference type="SUPFAM" id="SSF50182">
    <property type="entry name" value="Sm-like ribonucleoproteins"/>
    <property type="match status" value="1"/>
</dbReference>
<feature type="transmembrane region" description="Helical" evidence="7">
    <location>
        <begin position="213"/>
        <end position="232"/>
    </location>
</feature>
<evidence type="ECO:0000256" key="7">
    <source>
        <dbReference type="SAM" id="Phobius"/>
    </source>
</evidence>
<dbReference type="GO" id="GO:0005509">
    <property type="term" value="F:calcium ion binding"/>
    <property type="evidence" value="ECO:0007669"/>
    <property type="project" value="InterPro"/>
</dbReference>
<evidence type="ECO:0000256" key="6">
    <source>
        <dbReference type="SAM" id="MobiDB-lite"/>
    </source>
</evidence>
<organism evidence="9 10">
    <name type="scientific">Coccomyxa viridis</name>
    <dbReference type="NCBI Taxonomy" id="1274662"/>
    <lineage>
        <taxon>Eukaryota</taxon>
        <taxon>Viridiplantae</taxon>
        <taxon>Chlorophyta</taxon>
        <taxon>core chlorophytes</taxon>
        <taxon>Trebouxiophyceae</taxon>
        <taxon>Trebouxiophyceae incertae sedis</taxon>
        <taxon>Coccomyxaceae</taxon>
        <taxon>Coccomyxa</taxon>
    </lineage>
</organism>
<dbReference type="GO" id="GO:0005886">
    <property type="term" value="C:plasma membrane"/>
    <property type="evidence" value="ECO:0007669"/>
    <property type="project" value="TreeGrafter"/>
</dbReference>
<feature type="transmembrane region" description="Helical" evidence="7">
    <location>
        <begin position="471"/>
        <end position="491"/>
    </location>
</feature>
<evidence type="ECO:0000313" key="9">
    <source>
        <dbReference type="EMBL" id="CAK0765395.1"/>
    </source>
</evidence>
<evidence type="ECO:0000313" key="10">
    <source>
        <dbReference type="Proteomes" id="UP001314263"/>
    </source>
</evidence>
<comment type="similarity">
    <text evidence="2">Belongs to the MscS (TC 1.A.23) family.</text>
</comment>
<comment type="subcellular location">
    <subcellularLocation>
        <location evidence="1">Membrane</location>
        <topology evidence="1">Multi-pass membrane protein</topology>
    </subcellularLocation>
</comment>
<feature type="transmembrane region" description="Helical" evidence="7">
    <location>
        <begin position="164"/>
        <end position="192"/>
    </location>
</feature>
<proteinExistence type="inferred from homology"/>
<dbReference type="InterPro" id="IPR023408">
    <property type="entry name" value="MscS_beta-dom_sf"/>
</dbReference>
<dbReference type="GO" id="GO:0006820">
    <property type="term" value="P:monoatomic anion transport"/>
    <property type="evidence" value="ECO:0007669"/>
    <property type="project" value="TreeGrafter"/>
</dbReference>
<dbReference type="PANTHER" id="PTHR31618">
    <property type="entry name" value="MECHANOSENSITIVE ION CHANNEL PROTEIN 5"/>
    <property type="match status" value="1"/>
</dbReference>
<evidence type="ECO:0000256" key="2">
    <source>
        <dbReference type="ARBA" id="ARBA00008017"/>
    </source>
</evidence>
<evidence type="ECO:0000256" key="4">
    <source>
        <dbReference type="ARBA" id="ARBA00022989"/>
    </source>
</evidence>
<dbReference type="InterPro" id="IPR002048">
    <property type="entry name" value="EF_hand_dom"/>
</dbReference>
<keyword evidence="5 7" id="KW-0472">Membrane</keyword>
<evidence type="ECO:0000256" key="5">
    <source>
        <dbReference type="ARBA" id="ARBA00023136"/>
    </source>
</evidence>
<dbReference type="InterPro" id="IPR016688">
    <property type="entry name" value="MscS-like_plants/fungi"/>
</dbReference>
<keyword evidence="10" id="KW-1185">Reference proteome</keyword>
<dbReference type="InterPro" id="IPR006685">
    <property type="entry name" value="MscS_channel_2nd"/>
</dbReference>
<sequence>MDEAEGLQEIVIAEEMLLRGDAYSMSVVEALARGAQTGVADVEMVHHHTQTSRRQLRPSAAEFPSRKVGLPTDVPQAMRAPPPPSRESEQLPSAARRKRRQSATAMVLQQQDLSVVDKVQTTRQPWWRSYGLQAVSALVSCGLAGAAAYLGIKQSKTQLFTLTLWRWLAALSSLAPIYWLTHYALWALTYIAESRFVTTQGFLYWMMGTRSTLKALTWACATMAVFSGLFVWDARKSAGQFDAYFVLVKVLGCVVLVAAANTVSVLVGKLLSTGYHRATHIDKMQAAILREYYLVLMSADNSLKNKPVSKPRRARRGSTLVLEEETPSDFKRRRQNSRRDLLTDPDSSLAVQIHKLEKHFRSKKLQMTLTDRLGGSPEKLSDVETEGEARKFAYYLFWNLSSDPERDYIVVEDLRELVPAESVQEAFGVLDRDDSGQATLEEIQESVSEVFQERRNLAETLQDTHNIVGRLDWIFCVILQIVNCFIILAIFDANVKQIWLTFSSAIILFSFVFASSIKILFENMMFLLATHPYDVGDQVQLDTGDTLTVESMSIVTTHFIKSDNSRTYIPNIKLSQQSITNLTRSEKKNDSFRVFLDLNTPAETFTELQEMVQEFIDDNPQDYCGECTVQAVAFQDPLKLQLSTNWSYCHAPFESKKIGKARHNMFLIISGFLANAKADYTLPDLSRSDEKTAQAVASVLRPLRELESW</sequence>
<keyword evidence="4 7" id="KW-1133">Transmembrane helix</keyword>
<dbReference type="PROSITE" id="PS50222">
    <property type="entry name" value="EF_HAND_2"/>
    <property type="match status" value="1"/>
</dbReference>
<evidence type="ECO:0000256" key="1">
    <source>
        <dbReference type="ARBA" id="ARBA00004141"/>
    </source>
</evidence>
<keyword evidence="3 7" id="KW-0812">Transmembrane</keyword>
<evidence type="ECO:0000256" key="3">
    <source>
        <dbReference type="ARBA" id="ARBA00022692"/>
    </source>
</evidence>
<dbReference type="InterPro" id="IPR010920">
    <property type="entry name" value="LSM_dom_sf"/>
</dbReference>
<feature type="transmembrane region" description="Helical" evidence="7">
    <location>
        <begin position="244"/>
        <end position="267"/>
    </location>
</feature>
<dbReference type="AlphaFoldDB" id="A0AAV1I2E6"/>
<dbReference type="GO" id="GO:0008381">
    <property type="term" value="F:mechanosensitive monoatomic ion channel activity"/>
    <property type="evidence" value="ECO:0007669"/>
    <property type="project" value="TreeGrafter"/>
</dbReference>
<feature type="transmembrane region" description="Helical" evidence="7">
    <location>
        <begin position="497"/>
        <end position="521"/>
    </location>
</feature>
<dbReference type="Pfam" id="PF00924">
    <property type="entry name" value="MS_channel_2nd"/>
    <property type="match status" value="1"/>
</dbReference>
<dbReference type="Proteomes" id="UP001314263">
    <property type="component" value="Unassembled WGS sequence"/>
</dbReference>
<accession>A0AAV1I2E6</accession>
<gene>
    <name evidence="9" type="ORF">CVIRNUC_003254</name>
</gene>
<evidence type="ECO:0000259" key="8">
    <source>
        <dbReference type="PROSITE" id="PS50222"/>
    </source>
</evidence>
<feature type="transmembrane region" description="Helical" evidence="7">
    <location>
        <begin position="130"/>
        <end position="152"/>
    </location>
</feature>
<dbReference type="PANTHER" id="PTHR31618:SF1">
    <property type="entry name" value="EF-HAND DOMAIN-CONTAINING PROTEIN"/>
    <property type="match status" value="1"/>
</dbReference>
<dbReference type="EMBL" id="CAUYUE010000004">
    <property type="protein sequence ID" value="CAK0765395.1"/>
    <property type="molecule type" value="Genomic_DNA"/>
</dbReference>
<comment type="caution">
    <text evidence="9">The sequence shown here is derived from an EMBL/GenBank/DDBJ whole genome shotgun (WGS) entry which is preliminary data.</text>
</comment>
<reference evidence="9 10" key="1">
    <citation type="submission" date="2023-10" db="EMBL/GenBank/DDBJ databases">
        <authorList>
            <person name="Maclean D."/>
            <person name="Macfadyen A."/>
        </authorList>
    </citation>
    <scope>NUCLEOTIDE SEQUENCE [LARGE SCALE GENOMIC DNA]</scope>
</reference>
<name>A0AAV1I2E6_9CHLO</name>
<feature type="domain" description="EF-hand" evidence="8">
    <location>
        <begin position="418"/>
        <end position="453"/>
    </location>
</feature>
<feature type="region of interest" description="Disordered" evidence="6">
    <location>
        <begin position="49"/>
        <end position="96"/>
    </location>
</feature>
<dbReference type="Gene3D" id="2.30.30.60">
    <property type="match status" value="1"/>
</dbReference>